<protein>
    <recommendedName>
        <fullName evidence="12 13">DNA primase</fullName>
        <ecNumber evidence="12">2.7.7.101</ecNumber>
    </recommendedName>
</protein>
<dbReference type="GO" id="GO:1990077">
    <property type="term" value="C:primosome complex"/>
    <property type="evidence" value="ECO:0007669"/>
    <property type="project" value="UniProtKB-KW"/>
</dbReference>
<dbReference type="Gene3D" id="3.90.980.10">
    <property type="entry name" value="DNA primase, catalytic core, N-terminal domain"/>
    <property type="match status" value="1"/>
</dbReference>
<keyword evidence="11 12" id="KW-0804">Transcription</keyword>
<dbReference type="InterPro" id="IPR036977">
    <property type="entry name" value="DNA_primase_Znf_CHC2"/>
</dbReference>
<evidence type="ECO:0000256" key="12">
    <source>
        <dbReference type="HAMAP-Rule" id="MF_00974"/>
    </source>
</evidence>
<name>A0A6B3ND74_9CYAN</name>
<dbReference type="GO" id="GO:0006269">
    <property type="term" value="P:DNA replication, synthesis of primer"/>
    <property type="evidence" value="ECO:0007669"/>
    <property type="project" value="UniProtKB-UniRule"/>
</dbReference>
<dbReference type="InterPro" id="IPR030846">
    <property type="entry name" value="DnaG_bac"/>
</dbReference>
<evidence type="ECO:0000256" key="10">
    <source>
        <dbReference type="ARBA" id="ARBA00023125"/>
    </source>
</evidence>
<keyword evidence="2 12" id="KW-0639">Primosome</keyword>
<dbReference type="InterPro" id="IPR050219">
    <property type="entry name" value="DnaG_primase"/>
</dbReference>
<comment type="function">
    <text evidence="12 13">RNA polymerase that catalyzes the synthesis of short RNA molecules used as primers for DNA polymerase during DNA replication.</text>
</comment>
<dbReference type="EMBL" id="JAAHFQ010000166">
    <property type="protein sequence ID" value="NER28064.1"/>
    <property type="molecule type" value="Genomic_DNA"/>
</dbReference>
<evidence type="ECO:0000256" key="7">
    <source>
        <dbReference type="ARBA" id="ARBA00022771"/>
    </source>
</evidence>
<accession>A0A6B3ND74</accession>
<dbReference type="GO" id="GO:0005737">
    <property type="term" value="C:cytoplasm"/>
    <property type="evidence" value="ECO:0007669"/>
    <property type="project" value="TreeGrafter"/>
</dbReference>
<evidence type="ECO:0000256" key="3">
    <source>
        <dbReference type="ARBA" id="ARBA00022679"/>
    </source>
</evidence>
<dbReference type="InterPro" id="IPR013264">
    <property type="entry name" value="DNAG_N"/>
</dbReference>
<dbReference type="SUPFAM" id="SSF56731">
    <property type="entry name" value="DNA primase core"/>
    <property type="match status" value="1"/>
</dbReference>
<reference evidence="16" key="1">
    <citation type="submission" date="2019-11" db="EMBL/GenBank/DDBJ databases">
        <title>Genomic insights into an expanded diversity of filamentous marine cyanobacteria reveals the extraordinary biosynthetic potential of Moorea and Okeania.</title>
        <authorList>
            <person name="Ferreira Leao T."/>
            <person name="Wang M."/>
            <person name="Moss N."/>
            <person name="Da Silva R."/>
            <person name="Sanders J."/>
            <person name="Nurk S."/>
            <person name="Gurevich A."/>
            <person name="Humphrey G."/>
            <person name="Reher R."/>
            <person name="Zhu Q."/>
            <person name="Belda-Ferre P."/>
            <person name="Glukhov E."/>
            <person name="Rex R."/>
            <person name="Dorrestein P.C."/>
            <person name="Knight R."/>
            <person name="Pevzner P."/>
            <person name="Gerwick W.H."/>
            <person name="Gerwick L."/>
        </authorList>
    </citation>
    <scope>NUCLEOTIDE SEQUENCE</scope>
    <source>
        <strain evidence="16">SIO1C4</strain>
    </source>
</reference>
<dbReference type="PANTHER" id="PTHR30313:SF2">
    <property type="entry name" value="DNA PRIMASE"/>
    <property type="match status" value="1"/>
</dbReference>
<evidence type="ECO:0000313" key="16">
    <source>
        <dbReference type="EMBL" id="NER28064.1"/>
    </source>
</evidence>
<evidence type="ECO:0000256" key="1">
    <source>
        <dbReference type="ARBA" id="ARBA00022478"/>
    </source>
</evidence>
<keyword evidence="10 12" id="KW-0238">DNA-binding</keyword>
<dbReference type="Pfam" id="PF01807">
    <property type="entry name" value="Zn_ribbon_DnaG"/>
    <property type="match status" value="1"/>
</dbReference>
<dbReference type="Pfam" id="PF10410">
    <property type="entry name" value="DnaB_bind"/>
    <property type="match status" value="1"/>
</dbReference>
<comment type="caution">
    <text evidence="16">The sequence shown here is derived from an EMBL/GenBank/DDBJ whole genome shotgun (WGS) entry which is preliminary data.</text>
</comment>
<dbReference type="InterPro" id="IPR034151">
    <property type="entry name" value="TOPRIM_DnaG_bac"/>
</dbReference>
<dbReference type="Pfam" id="PF08275">
    <property type="entry name" value="DNAG_N"/>
    <property type="match status" value="1"/>
</dbReference>
<comment type="catalytic activity">
    <reaction evidence="12">
        <text>ssDNA + n NTP = ssDNA/pppN(pN)n-1 hybrid + (n-1) diphosphate.</text>
        <dbReference type="EC" id="2.7.7.101"/>
    </reaction>
</comment>
<evidence type="ECO:0000256" key="13">
    <source>
        <dbReference type="PIRNR" id="PIRNR002811"/>
    </source>
</evidence>
<evidence type="ECO:0000256" key="14">
    <source>
        <dbReference type="PIRSR" id="PIRSR002811-1"/>
    </source>
</evidence>
<dbReference type="FunFam" id="3.90.980.10:FF:000001">
    <property type="entry name" value="DNA primase"/>
    <property type="match status" value="1"/>
</dbReference>
<dbReference type="AlphaFoldDB" id="A0A6B3ND74"/>
<comment type="domain">
    <text evidence="12">Contains an N-terminal zinc-binding domain, a central core domain that contains the primase activity, and a C-terminal DnaB-binding domain.</text>
</comment>
<comment type="subunit">
    <text evidence="12">Monomer. Interacts with DnaB.</text>
</comment>
<dbReference type="HAMAP" id="MF_00974">
    <property type="entry name" value="DNA_primase_DnaG"/>
    <property type="match status" value="1"/>
</dbReference>
<dbReference type="GO" id="GO:0003899">
    <property type="term" value="F:DNA-directed RNA polymerase activity"/>
    <property type="evidence" value="ECO:0007669"/>
    <property type="project" value="UniProtKB-UniRule"/>
</dbReference>
<evidence type="ECO:0000256" key="9">
    <source>
        <dbReference type="ARBA" id="ARBA00022842"/>
    </source>
</evidence>
<dbReference type="GO" id="GO:0000428">
    <property type="term" value="C:DNA-directed RNA polymerase complex"/>
    <property type="evidence" value="ECO:0007669"/>
    <property type="project" value="UniProtKB-KW"/>
</dbReference>
<evidence type="ECO:0000256" key="11">
    <source>
        <dbReference type="ARBA" id="ARBA00023163"/>
    </source>
</evidence>
<comment type="similarity">
    <text evidence="12 13">Belongs to the DnaG primase family.</text>
</comment>
<dbReference type="NCBIfam" id="TIGR01391">
    <property type="entry name" value="dnaG"/>
    <property type="match status" value="1"/>
</dbReference>
<organism evidence="16">
    <name type="scientific">Symploca sp. SIO1C4</name>
    <dbReference type="NCBI Taxonomy" id="2607765"/>
    <lineage>
        <taxon>Bacteria</taxon>
        <taxon>Bacillati</taxon>
        <taxon>Cyanobacteriota</taxon>
        <taxon>Cyanophyceae</taxon>
        <taxon>Coleofasciculales</taxon>
        <taxon>Coleofasciculaceae</taxon>
        <taxon>Symploca</taxon>
    </lineage>
</organism>
<dbReference type="EC" id="2.7.7.101" evidence="12"/>
<dbReference type="Gene3D" id="3.40.1360.10">
    <property type="match status" value="1"/>
</dbReference>
<dbReference type="FunFam" id="3.40.1360.10:FF:000002">
    <property type="entry name" value="DNA primase"/>
    <property type="match status" value="1"/>
</dbReference>
<dbReference type="InterPro" id="IPR037068">
    <property type="entry name" value="DNA_primase_core_N_sf"/>
</dbReference>
<keyword evidence="6 12" id="KW-0479">Metal-binding</keyword>
<comment type="cofactor">
    <cofactor evidence="12 13 14">
        <name>Zn(2+)</name>
        <dbReference type="ChEBI" id="CHEBI:29105"/>
    </cofactor>
    <text evidence="12 13 14">Binds 1 zinc ion per monomer.</text>
</comment>
<dbReference type="CDD" id="cd03364">
    <property type="entry name" value="TOPRIM_DnaG_primases"/>
    <property type="match status" value="1"/>
</dbReference>
<evidence type="ECO:0000259" key="15">
    <source>
        <dbReference type="PROSITE" id="PS50880"/>
    </source>
</evidence>
<evidence type="ECO:0000256" key="2">
    <source>
        <dbReference type="ARBA" id="ARBA00022515"/>
    </source>
</evidence>
<keyword evidence="3 12" id="KW-0808">Transferase</keyword>
<dbReference type="PANTHER" id="PTHR30313">
    <property type="entry name" value="DNA PRIMASE"/>
    <property type="match status" value="1"/>
</dbReference>
<dbReference type="PIRSF" id="PIRSF002811">
    <property type="entry name" value="DnaG"/>
    <property type="match status" value="1"/>
</dbReference>
<dbReference type="InterPro" id="IPR006295">
    <property type="entry name" value="DNA_primase_DnaG"/>
</dbReference>
<keyword evidence="4 12" id="KW-0548">Nucleotidyltransferase</keyword>
<dbReference type="GO" id="GO:0008270">
    <property type="term" value="F:zinc ion binding"/>
    <property type="evidence" value="ECO:0007669"/>
    <property type="project" value="UniProtKB-UniRule"/>
</dbReference>
<feature type="zinc finger region" description="CHC2-type" evidence="12 14">
    <location>
        <begin position="41"/>
        <end position="65"/>
    </location>
</feature>
<evidence type="ECO:0000256" key="6">
    <source>
        <dbReference type="ARBA" id="ARBA00022723"/>
    </source>
</evidence>
<evidence type="ECO:0000256" key="8">
    <source>
        <dbReference type="ARBA" id="ARBA00022833"/>
    </source>
</evidence>
<dbReference type="FunFam" id="3.90.580.10:FF:000001">
    <property type="entry name" value="DNA primase"/>
    <property type="match status" value="1"/>
</dbReference>
<dbReference type="GO" id="GO:0003677">
    <property type="term" value="F:DNA binding"/>
    <property type="evidence" value="ECO:0007669"/>
    <property type="project" value="UniProtKB-KW"/>
</dbReference>
<gene>
    <name evidence="12" type="primary">dnaG</name>
    <name evidence="16" type="ORF">F6J89_10630</name>
</gene>
<keyword evidence="9" id="KW-0460">Magnesium</keyword>
<evidence type="ECO:0000256" key="5">
    <source>
        <dbReference type="ARBA" id="ARBA00022705"/>
    </source>
</evidence>
<proteinExistence type="inferred from homology"/>
<dbReference type="SMART" id="SM00493">
    <property type="entry name" value="TOPRIM"/>
    <property type="match status" value="1"/>
</dbReference>
<dbReference type="SMART" id="SM00400">
    <property type="entry name" value="ZnF_CHCC"/>
    <property type="match status" value="1"/>
</dbReference>
<feature type="domain" description="Toprim" evidence="15">
    <location>
        <begin position="265"/>
        <end position="350"/>
    </location>
</feature>
<keyword evidence="7 12" id="KW-0863">Zinc-finger</keyword>
<dbReference type="InterPro" id="IPR002694">
    <property type="entry name" value="Znf_CHC2"/>
</dbReference>
<dbReference type="Gene3D" id="3.90.580.10">
    <property type="entry name" value="Zinc finger, CHC2-type domain"/>
    <property type="match status" value="1"/>
</dbReference>
<sequence length="646" mass="74907">MKTPRLHPETIEEVKQRADVVDVISEQVVLRKRGKDYVGLCPFHQEKTPSFTVSPSKQMYYCFGCGASGNAIKFLMEIGKQSFSEVVLDLARRYQVSVRSLEPEQRQQLQRQISEQEQLYEILALATSFYQHALRQPQGLVTLKYLQSQRLLSQTTIQEFHLGYAPSGWDTLYRYLVEQKGKPVGHVEQVGLIKLRKSGSGYYDYFRDRLMIPICDARGRVIGFGGRSLTEQQPKYLNSPETKLFDKSKTLFALDKAYGAISKQDQAVIVEGYFDAIALHAVGIKNVVAPLGTALSQDQVRQLLRYSESKQIVLNFDADAAGTKAFERAIEKIYPLVYGGKVQLRTLNLPDGKDADEFLKEHTDATDKYRQLLKEAPFWLDWQIEQLLVGQNLKDVSQFQRVAQEMVKLISKLDRPNTRNYYISRCAQLLSRGDAQDLKLLQENLNSQVSKYRKWKIKDSNNTHISQSFQPLPTTSEINLLEPAEASLLRIYIYCPEYRTQIISLLEEQDLLFSLSHHRFLWQQILELQASTKEGQDETVESLISLLQDRSIEFPEQMKKVAHFFHLDEIHFEDFTRTPLVIRAAAACLEQVACQKRRRYCLEQWQKLDHLADFRSKQYYWQQFYEADRRLKELEPIRRASLSELI</sequence>
<dbReference type="InterPro" id="IPR019475">
    <property type="entry name" value="DNA_primase_DnaB-bd"/>
</dbReference>
<evidence type="ECO:0000256" key="4">
    <source>
        <dbReference type="ARBA" id="ARBA00022695"/>
    </source>
</evidence>
<keyword evidence="8 12" id="KW-0862">Zinc</keyword>
<dbReference type="InterPro" id="IPR006171">
    <property type="entry name" value="TOPRIM_dom"/>
</dbReference>
<dbReference type="PROSITE" id="PS50880">
    <property type="entry name" value="TOPRIM"/>
    <property type="match status" value="1"/>
</dbReference>
<keyword evidence="5 12" id="KW-0235">DNA replication</keyword>
<keyword evidence="1 12" id="KW-0240">DNA-directed RNA polymerase</keyword>
<dbReference type="SUPFAM" id="SSF57783">
    <property type="entry name" value="Zinc beta-ribbon"/>
    <property type="match status" value="1"/>
</dbReference>
<dbReference type="Pfam" id="PF13155">
    <property type="entry name" value="Toprim_2"/>
    <property type="match status" value="1"/>
</dbReference>